<dbReference type="EMBL" id="MKCT01000030">
    <property type="protein sequence ID" value="OHX19637.1"/>
    <property type="molecule type" value="Genomic_DNA"/>
</dbReference>
<gene>
    <name evidence="2" type="ORF">BI344_17315</name>
</gene>
<dbReference type="RefSeq" id="WP_071113375.1">
    <property type="nucleotide sequence ID" value="NZ_MKCT01000030.1"/>
</dbReference>
<feature type="compositionally biased region" description="Basic and acidic residues" evidence="1">
    <location>
        <begin position="82"/>
        <end position="92"/>
    </location>
</feature>
<keyword evidence="3" id="KW-1185">Reference proteome</keyword>
<name>A0ABX3CCB0_9NEIS</name>
<feature type="region of interest" description="Disordered" evidence="1">
    <location>
        <begin position="1"/>
        <end position="33"/>
    </location>
</feature>
<sequence>MSITPIATQAPVPPSQTATAEAATPAPAADPAKVQLQNAPPGAVQDKVTISGAARALQEATETAAQTAKEANNGDRQAQRKLAAEEARRGVR</sequence>
<organism evidence="2 3">
    <name type="scientific">Chromobacterium sphagni</name>
    <dbReference type="NCBI Taxonomy" id="1903179"/>
    <lineage>
        <taxon>Bacteria</taxon>
        <taxon>Pseudomonadati</taxon>
        <taxon>Pseudomonadota</taxon>
        <taxon>Betaproteobacteria</taxon>
        <taxon>Neisseriales</taxon>
        <taxon>Chromobacteriaceae</taxon>
        <taxon>Chromobacterium</taxon>
    </lineage>
</organism>
<dbReference type="Proteomes" id="UP000180280">
    <property type="component" value="Unassembled WGS sequence"/>
</dbReference>
<evidence type="ECO:0000256" key="1">
    <source>
        <dbReference type="SAM" id="MobiDB-lite"/>
    </source>
</evidence>
<evidence type="ECO:0000313" key="2">
    <source>
        <dbReference type="EMBL" id="OHX19637.1"/>
    </source>
</evidence>
<feature type="compositionally biased region" description="Low complexity" evidence="1">
    <location>
        <begin position="17"/>
        <end position="32"/>
    </location>
</feature>
<feature type="compositionally biased region" description="Low complexity" evidence="1">
    <location>
        <begin position="59"/>
        <end position="71"/>
    </location>
</feature>
<comment type="caution">
    <text evidence="2">The sequence shown here is derived from an EMBL/GenBank/DDBJ whole genome shotgun (WGS) entry which is preliminary data.</text>
</comment>
<feature type="region of interest" description="Disordered" evidence="1">
    <location>
        <begin position="59"/>
        <end position="92"/>
    </location>
</feature>
<protein>
    <submittedName>
        <fullName evidence="2">Uncharacterized protein</fullName>
    </submittedName>
</protein>
<proteinExistence type="predicted"/>
<reference evidence="2 3" key="1">
    <citation type="submission" date="2016-09" db="EMBL/GenBank/DDBJ databases">
        <title>Chromobacterium muskegensis sp. nov., an insecticidal bacterium isolated from Sphagnum bogs.</title>
        <authorList>
            <person name="Sparks M.E."/>
            <person name="Blackburn M.B."/>
            <person name="Gundersen-Rindal D.E."/>
            <person name="Mitchell A."/>
            <person name="Farrar R."/>
            <person name="Kuhar D."/>
        </authorList>
    </citation>
    <scope>NUCLEOTIDE SEQUENCE [LARGE SCALE GENOMIC DNA]</scope>
    <source>
        <strain evidence="2 3">14B-1</strain>
    </source>
</reference>
<accession>A0ABX3CCB0</accession>
<evidence type="ECO:0000313" key="3">
    <source>
        <dbReference type="Proteomes" id="UP000180280"/>
    </source>
</evidence>